<evidence type="ECO:0000313" key="11">
    <source>
        <dbReference type="Proteomes" id="UP000290289"/>
    </source>
</evidence>
<dbReference type="InterPro" id="IPR015300">
    <property type="entry name" value="DNA-bd_pseudobarrel_sf"/>
</dbReference>
<comment type="caution">
    <text evidence="10">The sequence shown here is derived from an EMBL/GenBank/DDBJ whole genome shotgun (WGS) entry which is preliminary data.</text>
</comment>
<evidence type="ECO:0000256" key="2">
    <source>
        <dbReference type="ARBA" id="ARBA00007853"/>
    </source>
</evidence>
<dbReference type="Gene3D" id="2.40.330.10">
    <property type="entry name" value="DNA-binding pseudobarrel domain"/>
    <property type="match status" value="1"/>
</dbReference>
<comment type="similarity">
    <text evidence="2">Belongs to the ARF family.</text>
</comment>
<dbReference type="InterPro" id="IPR044835">
    <property type="entry name" value="ARF_plant"/>
</dbReference>
<evidence type="ECO:0000256" key="1">
    <source>
        <dbReference type="ARBA" id="ARBA00004123"/>
    </source>
</evidence>
<proteinExistence type="inferred from homology"/>
<feature type="domain" description="TF-B3" evidence="9">
    <location>
        <begin position="282"/>
        <end position="384"/>
    </location>
</feature>
<reference evidence="10 11" key="1">
    <citation type="submission" date="2018-10" db="EMBL/GenBank/DDBJ databases">
        <title>A high-quality apple genome assembly.</title>
        <authorList>
            <person name="Hu J."/>
        </authorList>
    </citation>
    <scope>NUCLEOTIDE SEQUENCE [LARGE SCALE GENOMIC DNA]</scope>
    <source>
        <strain evidence="11">cv. HFTH1</strain>
        <tissue evidence="10">Young leaf</tissue>
    </source>
</reference>
<dbReference type="GO" id="GO:0005634">
    <property type="term" value="C:nucleus"/>
    <property type="evidence" value="ECO:0007669"/>
    <property type="project" value="UniProtKB-SubCell"/>
</dbReference>
<evidence type="ECO:0000313" key="10">
    <source>
        <dbReference type="EMBL" id="RXI07733.1"/>
    </source>
</evidence>
<gene>
    <name evidence="10" type="ORF">DVH24_009764</name>
</gene>
<keyword evidence="6" id="KW-0539">Nucleus</keyword>
<organism evidence="10 11">
    <name type="scientific">Malus domestica</name>
    <name type="common">Apple</name>
    <name type="synonym">Pyrus malus</name>
    <dbReference type="NCBI Taxonomy" id="3750"/>
    <lineage>
        <taxon>Eukaryota</taxon>
        <taxon>Viridiplantae</taxon>
        <taxon>Streptophyta</taxon>
        <taxon>Embryophyta</taxon>
        <taxon>Tracheophyta</taxon>
        <taxon>Spermatophyta</taxon>
        <taxon>Magnoliopsida</taxon>
        <taxon>eudicotyledons</taxon>
        <taxon>Gunneridae</taxon>
        <taxon>Pentapetalae</taxon>
        <taxon>rosids</taxon>
        <taxon>fabids</taxon>
        <taxon>Rosales</taxon>
        <taxon>Rosaceae</taxon>
        <taxon>Amygdaloideae</taxon>
        <taxon>Maleae</taxon>
        <taxon>Malus</taxon>
    </lineage>
</organism>
<comment type="subcellular location">
    <subcellularLocation>
        <location evidence="1">Nucleus</location>
    </subcellularLocation>
</comment>
<feature type="region of interest" description="Disordered" evidence="8">
    <location>
        <begin position="69"/>
        <end position="95"/>
    </location>
</feature>
<dbReference type="Proteomes" id="UP000290289">
    <property type="component" value="Chromosome 1"/>
</dbReference>
<sequence length="509" mass="56005">MWGITMSRLISTWKAASSGSPPPPPPPPTGRSTPSIVGPPVVALGGPDVAQALESSTSSVVLPPSACRTHQRVRTPNMASTSASKAIRPAKKNTRGPCRQLKIGQVTQVTNDHITIGYDKRHRATPIAELHSALAHDVGHVVRTECPITTPFGSSQALGSIGTPKLSEFVQEHSHDGNKTVRAWSGPKTNYNFDHIKELMDNYLDMLFYKWYKQWKSDLHKHFELFDDPEVALEKACPLELNPSEIKESKNLWGLNQNGTFVAEDGDTEAYGSKNQEKPASFAKTLTQYNANNGSGFFIPRYCAETTFPKLDYSADPPVQTVIAKDVHDEVWKFRHIYRGTPRWHFLTAGWRTFVNQKKLVAGDSIVFLRAENGDLCVGIRTAKRGLDGGGGNEVASGWNSSHSNGGGSGGCVLPYGRFCVFLRNEDNKMRNGGGGLSPNGNMRGKGRVRSESPFEVVYYPRASTPILLGENPDSKTIPGLDSGDLERWVLWGIHWRVGWRNNKEVGEV</sequence>
<dbReference type="GO" id="GO:0003677">
    <property type="term" value="F:DNA binding"/>
    <property type="evidence" value="ECO:0007669"/>
    <property type="project" value="UniProtKB-KW"/>
</dbReference>
<keyword evidence="11" id="KW-1185">Reference proteome</keyword>
<dbReference type="GO" id="GO:0006355">
    <property type="term" value="P:regulation of DNA-templated transcription"/>
    <property type="evidence" value="ECO:0007669"/>
    <property type="project" value="InterPro"/>
</dbReference>
<accession>A0A498KRQ8</accession>
<keyword evidence="5" id="KW-0804">Transcription</keyword>
<evidence type="ECO:0000256" key="7">
    <source>
        <dbReference type="ARBA" id="ARBA00023294"/>
    </source>
</evidence>
<evidence type="ECO:0000259" key="9">
    <source>
        <dbReference type="PROSITE" id="PS50863"/>
    </source>
</evidence>
<dbReference type="GO" id="GO:0009734">
    <property type="term" value="P:auxin-activated signaling pathway"/>
    <property type="evidence" value="ECO:0007669"/>
    <property type="project" value="UniProtKB-KW"/>
</dbReference>
<dbReference type="FunFam" id="2.40.330.10:FF:000001">
    <property type="entry name" value="Auxin response factor"/>
    <property type="match status" value="1"/>
</dbReference>
<dbReference type="Pfam" id="PF02362">
    <property type="entry name" value="B3"/>
    <property type="match status" value="1"/>
</dbReference>
<dbReference type="PANTHER" id="PTHR31384">
    <property type="entry name" value="AUXIN RESPONSE FACTOR 4-RELATED"/>
    <property type="match status" value="1"/>
</dbReference>
<feature type="region of interest" description="Disordered" evidence="8">
    <location>
        <begin position="14"/>
        <end position="40"/>
    </location>
</feature>
<evidence type="ECO:0000256" key="6">
    <source>
        <dbReference type="ARBA" id="ARBA00023242"/>
    </source>
</evidence>
<dbReference type="InterPro" id="IPR003340">
    <property type="entry name" value="B3_DNA-bd"/>
</dbReference>
<dbReference type="PROSITE" id="PS50863">
    <property type="entry name" value="B3"/>
    <property type="match status" value="1"/>
</dbReference>
<dbReference type="AlphaFoldDB" id="A0A498KRQ8"/>
<feature type="compositionally biased region" description="Pro residues" evidence="8">
    <location>
        <begin position="20"/>
        <end position="29"/>
    </location>
</feature>
<dbReference type="SUPFAM" id="SSF101936">
    <property type="entry name" value="DNA-binding pseudobarrel domain"/>
    <property type="match status" value="1"/>
</dbReference>
<keyword evidence="3" id="KW-0805">Transcription regulation</keyword>
<dbReference type="SMART" id="SM01019">
    <property type="entry name" value="B3"/>
    <property type="match status" value="1"/>
</dbReference>
<evidence type="ECO:0000256" key="3">
    <source>
        <dbReference type="ARBA" id="ARBA00023015"/>
    </source>
</evidence>
<dbReference type="EMBL" id="RDQH01000327">
    <property type="protein sequence ID" value="RXI07733.1"/>
    <property type="molecule type" value="Genomic_DNA"/>
</dbReference>
<evidence type="ECO:0000256" key="8">
    <source>
        <dbReference type="SAM" id="MobiDB-lite"/>
    </source>
</evidence>
<dbReference type="STRING" id="3750.A0A498KRQ8"/>
<keyword evidence="4" id="KW-0238">DNA-binding</keyword>
<evidence type="ECO:0000256" key="5">
    <source>
        <dbReference type="ARBA" id="ARBA00023163"/>
    </source>
</evidence>
<dbReference type="CDD" id="cd10017">
    <property type="entry name" value="B3_DNA"/>
    <property type="match status" value="1"/>
</dbReference>
<keyword evidence="7" id="KW-0927">Auxin signaling pathway</keyword>
<evidence type="ECO:0000256" key="4">
    <source>
        <dbReference type="ARBA" id="ARBA00023125"/>
    </source>
</evidence>
<dbReference type="PANTHER" id="PTHR31384:SF160">
    <property type="entry name" value="AUXIN RESPONSE FACTOR 16"/>
    <property type="match status" value="1"/>
</dbReference>
<name>A0A498KRQ8_MALDO</name>
<protein>
    <recommendedName>
        <fullName evidence="9">TF-B3 domain-containing protein</fullName>
    </recommendedName>
</protein>